<feature type="transmembrane region" description="Helical" evidence="10">
    <location>
        <begin position="352"/>
        <end position="373"/>
    </location>
</feature>
<evidence type="ECO:0000256" key="4">
    <source>
        <dbReference type="ARBA" id="ARBA00022960"/>
    </source>
</evidence>
<dbReference type="PANTHER" id="PTHR47019:SF1">
    <property type="entry name" value="LIPID II FLIPPASE MURJ"/>
    <property type="match status" value="1"/>
</dbReference>
<feature type="transmembrane region" description="Helical" evidence="10">
    <location>
        <begin position="273"/>
        <end position="292"/>
    </location>
</feature>
<feature type="transmembrane region" description="Helical" evidence="10">
    <location>
        <begin position="417"/>
        <end position="436"/>
    </location>
</feature>
<dbReference type="AlphaFoldDB" id="A0A344TMR8"/>
<keyword evidence="3 10" id="KW-0812">Transmembrane</keyword>
<feature type="transmembrane region" description="Helical" evidence="10">
    <location>
        <begin position="448"/>
        <end position="469"/>
    </location>
</feature>
<sequence>MNHSFVLSLDYRNIGVLFSLNTLNIFLNVVVSTLTVYIFGTTPKVEAFFAASLLGTAVSRFVNTGQLVEIVVSRYHRTKQEVSKQAAMSIIATLCNYMTGIALLLTLVFIASGTGIINLLVPGFQEDTKWSIWQIYCITGFLMPIQIATNLFQGLLNAENIYGKVEITNTVSLVLNVLILAIWGNPNSVASLVAGLVISVLAQFLTILYYLRQIGYQHSWLTRNPYFPLRDLARTLSATSTYMISVQIYIFLFNAALSLLPPGSFAIYRYAEIIYGKVASVFMLPISTVFFNEINRLLHQNNGQSIKAFVSKNLNFSFFIGFMIMLPFWAGGNYLLWTFWGGAKFNEHDVTAVYELLCIFFLSMIWSGPYMIFRKLAVTVGRPELLYYYWSVTHVVSAAIGYALIHTLGFRGVMIQVFVHNFLMSLVPILAVRLGKRTHFGFYEPKEIFKITLALLGGIGVIWGIKSYWAEMAAYTKLESFLVGAFLAILSSLVFVGGNLLLKVHDINLISSKILNRIK</sequence>
<accession>A0A344TMR8</accession>
<feature type="transmembrane region" description="Helical" evidence="10">
    <location>
        <begin position="481"/>
        <end position="502"/>
    </location>
</feature>
<dbReference type="GO" id="GO:0015648">
    <property type="term" value="F:lipid-linked peptidoglycan transporter activity"/>
    <property type="evidence" value="ECO:0007669"/>
    <property type="project" value="TreeGrafter"/>
</dbReference>
<evidence type="ECO:0000256" key="5">
    <source>
        <dbReference type="ARBA" id="ARBA00022984"/>
    </source>
</evidence>
<evidence type="ECO:0000256" key="8">
    <source>
        <dbReference type="ARBA" id="ARBA00060041"/>
    </source>
</evidence>
<dbReference type="GO" id="GO:0008360">
    <property type="term" value="P:regulation of cell shape"/>
    <property type="evidence" value="ECO:0007669"/>
    <property type="project" value="UniProtKB-KW"/>
</dbReference>
<dbReference type="GO" id="GO:0034204">
    <property type="term" value="P:lipid translocation"/>
    <property type="evidence" value="ECO:0007669"/>
    <property type="project" value="TreeGrafter"/>
</dbReference>
<evidence type="ECO:0000256" key="7">
    <source>
        <dbReference type="ARBA" id="ARBA00023136"/>
    </source>
</evidence>
<feature type="transmembrane region" description="Helical" evidence="10">
    <location>
        <begin position="94"/>
        <end position="121"/>
    </location>
</feature>
<feature type="transmembrane region" description="Helical" evidence="10">
    <location>
        <begin position="385"/>
        <end position="405"/>
    </location>
</feature>
<evidence type="ECO:0000313" key="11">
    <source>
        <dbReference type="EMBL" id="AXE19939.1"/>
    </source>
</evidence>
<evidence type="ECO:0000256" key="9">
    <source>
        <dbReference type="ARBA" id="ARBA00061532"/>
    </source>
</evidence>
<feature type="transmembrane region" description="Helical" evidence="10">
    <location>
        <begin position="165"/>
        <end position="183"/>
    </location>
</feature>
<evidence type="ECO:0000256" key="3">
    <source>
        <dbReference type="ARBA" id="ARBA00022692"/>
    </source>
</evidence>
<dbReference type="InterPro" id="IPR004268">
    <property type="entry name" value="MurJ"/>
</dbReference>
<feature type="transmembrane region" description="Helical" evidence="10">
    <location>
        <begin position="313"/>
        <end position="332"/>
    </location>
</feature>
<dbReference type="Proteomes" id="UP000251993">
    <property type="component" value="Chromosome"/>
</dbReference>
<evidence type="ECO:0000256" key="2">
    <source>
        <dbReference type="ARBA" id="ARBA00022475"/>
    </source>
</evidence>
<dbReference type="InterPro" id="IPR051050">
    <property type="entry name" value="Lipid_II_flippase_MurJ/MviN"/>
</dbReference>
<evidence type="ECO:0000313" key="12">
    <source>
        <dbReference type="Proteomes" id="UP000251993"/>
    </source>
</evidence>
<keyword evidence="4" id="KW-0133">Cell shape</keyword>
<keyword evidence="6 10" id="KW-1133">Transmembrane helix</keyword>
<dbReference type="EMBL" id="CP030850">
    <property type="protein sequence ID" value="AXE19939.1"/>
    <property type="molecule type" value="Genomic_DNA"/>
</dbReference>
<feature type="transmembrane region" description="Helical" evidence="10">
    <location>
        <begin position="14"/>
        <end position="39"/>
    </location>
</feature>
<feature type="transmembrane region" description="Helical" evidence="10">
    <location>
        <begin position="189"/>
        <end position="211"/>
    </location>
</feature>
<comment type="similarity">
    <text evidence="9">Belongs to the MurJ/MviN family.</text>
</comment>
<dbReference type="GO" id="GO:0009252">
    <property type="term" value="P:peptidoglycan biosynthetic process"/>
    <property type="evidence" value="ECO:0007669"/>
    <property type="project" value="UniProtKB-KW"/>
</dbReference>
<proteinExistence type="inferred from homology"/>
<keyword evidence="7 10" id="KW-0472">Membrane</keyword>
<dbReference type="GO" id="GO:0005886">
    <property type="term" value="C:plasma membrane"/>
    <property type="evidence" value="ECO:0007669"/>
    <property type="project" value="UniProtKB-SubCell"/>
</dbReference>
<evidence type="ECO:0000256" key="10">
    <source>
        <dbReference type="SAM" id="Phobius"/>
    </source>
</evidence>
<dbReference type="KEGG" id="run:DR864_20390"/>
<evidence type="ECO:0000256" key="6">
    <source>
        <dbReference type="ARBA" id="ARBA00022989"/>
    </source>
</evidence>
<protein>
    <recommendedName>
        <fullName evidence="13">Membrane protein involved in the export of O-antigen and teichoic acid</fullName>
    </recommendedName>
</protein>
<keyword evidence="5" id="KW-0573">Peptidoglycan synthesis</keyword>
<feature type="transmembrane region" description="Helical" evidence="10">
    <location>
        <begin position="133"/>
        <end position="153"/>
    </location>
</feature>
<organism evidence="11 12">
    <name type="scientific">Runella rosea</name>
    <dbReference type="NCBI Taxonomy" id="2259595"/>
    <lineage>
        <taxon>Bacteria</taxon>
        <taxon>Pseudomonadati</taxon>
        <taxon>Bacteroidota</taxon>
        <taxon>Cytophagia</taxon>
        <taxon>Cytophagales</taxon>
        <taxon>Spirosomataceae</taxon>
        <taxon>Runella</taxon>
    </lineage>
</organism>
<comment type="function">
    <text evidence="8">Involved in peptidoglycan biosynthesis. Transports lipid-linked peptidoglycan precursors from the inner to the outer leaflet of the cytoplasmic membrane.</text>
</comment>
<dbReference type="PANTHER" id="PTHR47019">
    <property type="entry name" value="LIPID II FLIPPASE MURJ"/>
    <property type="match status" value="1"/>
</dbReference>
<dbReference type="Pfam" id="PF03023">
    <property type="entry name" value="MurJ"/>
    <property type="match status" value="1"/>
</dbReference>
<keyword evidence="12" id="KW-1185">Reference proteome</keyword>
<evidence type="ECO:0000256" key="1">
    <source>
        <dbReference type="ARBA" id="ARBA00004651"/>
    </source>
</evidence>
<name>A0A344TMR8_9BACT</name>
<reference evidence="11 12" key="1">
    <citation type="submission" date="2018-07" db="EMBL/GenBank/DDBJ databases">
        <title>Genome sequencing of Runella.</title>
        <authorList>
            <person name="Baek M.-G."/>
            <person name="Yi H."/>
        </authorList>
    </citation>
    <scope>NUCLEOTIDE SEQUENCE [LARGE SCALE GENOMIC DNA]</scope>
    <source>
        <strain evidence="11 12">HYN0085</strain>
    </source>
</reference>
<comment type="subcellular location">
    <subcellularLocation>
        <location evidence="1">Cell membrane</location>
        <topology evidence="1">Multi-pass membrane protein</topology>
    </subcellularLocation>
</comment>
<evidence type="ECO:0008006" key="13">
    <source>
        <dbReference type="Google" id="ProtNLM"/>
    </source>
</evidence>
<feature type="transmembrane region" description="Helical" evidence="10">
    <location>
        <begin position="232"/>
        <end position="253"/>
    </location>
</feature>
<dbReference type="OrthoDB" id="912101at2"/>
<gene>
    <name evidence="11" type="ORF">DR864_20390</name>
</gene>
<keyword evidence="2" id="KW-1003">Cell membrane</keyword>